<evidence type="ECO:0000313" key="2">
    <source>
        <dbReference type="Proteomes" id="UP001356080"/>
    </source>
</evidence>
<sequence>MKIAGDSEADIQAGLEANVHTVGVKWFLTYQTDTFIRQPDTQCHSIAGFMAYIKETQ</sequence>
<keyword evidence="2" id="KW-1185">Reference proteome</keyword>
<dbReference type="Gene3D" id="3.40.50.1000">
    <property type="entry name" value="HAD superfamily/HAD-like"/>
    <property type="match status" value="1"/>
</dbReference>
<dbReference type="EMBL" id="JAZHPM010000003">
    <property type="protein sequence ID" value="MEF2290804.1"/>
    <property type="molecule type" value="Genomic_DNA"/>
</dbReference>
<protein>
    <recommendedName>
        <fullName evidence="3">Phosphoglycolate phosphatase</fullName>
    </recommendedName>
</protein>
<dbReference type="InterPro" id="IPR036412">
    <property type="entry name" value="HAD-like_sf"/>
</dbReference>
<accession>A0ABU7VBV9</accession>
<dbReference type="InterPro" id="IPR023214">
    <property type="entry name" value="HAD_sf"/>
</dbReference>
<comment type="caution">
    <text evidence="1">The sequence shown here is derived from an EMBL/GenBank/DDBJ whole genome shotgun (WGS) entry which is preliminary data.</text>
</comment>
<evidence type="ECO:0008006" key="3">
    <source>
        <dbReference type="Google" id="ProtNLM"/>
    </source>
</evidence>
<proteinExistence type="predicted"/>
<dbReference type="RefSeq" id="WP_331804677.1">
    <property type="nucleotide sequence ID" value="NZ_JAZHPM010000003.1"/>
</dbReference>
<dbReference type="SUPFAM" id="SSF56784">
    <property type="entry name" value="HAD-like"/>
    <property type="match status" value="1"/>
</dbReference>
<organism evidence="1 2">
    <name type="scientific">Virgibacillus dokdonensis</name>
    <dbReference type="NCBI Taxonomy" id="302167"/>
    <lineage>
        <taxon>Bacteria</taxon>
        <taxon>Bacillati</taxon>
        <taxon>Bacillota</taxon>
        <taxon>Bacilli</taxon>
        <taxon>Bacillales</taxon>
        <taxon>Bacillaceae</taxon>
        <taxon>Virgibacillus</taxon>
    </lineage>
</organism>
<dbReference type="Proteomes" id="UP001356080">
    <property type="component" value="Unassembled WGS sequence"/>
</dbReference>
<reference evidence="1 2" key="1">
    <citation type="submission" date="2024-01" db="EMBL/GenBank/DDBJ databases">
        <title>Survival strategy associated with biotechnological potential of Virgibacillus dokdonensis T4.6 isolated from salt-fermented shrimp paste.</title>
        <authorList>
            <person name="Doan T.V."/>
            <person name="Quach N.T."/>
            <person name="Phi Q.-T."/>
        </authorList>
    </citation>
    <scope>NUCLEOTIDE SEQUENCE [LARGE SCALE GENOMIC DNA]</scope>
    <source>
        <strain evidence="1 2">T4.6</strain>
    </source>
</reference>
<gene>
    <name evidence="1" type="ORF">V2W34_02110</name>
</gene>
<name>A0ABU7VBV9_9BACI</name>
<evidence type="ECO:0000313" key="1">
    <source>
        <dbReference type="EMBL" id="MEF2290804.1"/>
    </source>
</evidence>